<dbReference type="Proteomes" id="UP001501771">
    <property type="component" value="Unassembled WGS sequence"/>
</dbReference>
<dbReference type="EMBL" id="BAAAQR010000011">
    <property type="protein sequence ID" value="GAA2151515.1"/>
    <property type="molecule type" value="Genomic_DNA"/>
</dbReference>
<dbReference type="InterPro" id="IPR011009">
    <property type="entry name" value="Kinase-like_dom_sf"/>
</dbReference>
<gene>
    <name evidence="2" type="ORF">GCM10009844_33820</name>
</gene>
<sequence>MTSTDAELEALLDRIPVLQGRPRTVTDLPGGLTNRNLHVTTPERDVVVRVYRGDPDLLGIDRDAECDNSRAAAAAGVGPGVVDHLPDLGVLVIDYLSGRTLTNADFADPGILARVAAACRQLHDGPRFTGDFDMLARQARYLATVRERGFPLFARYTDFLEPFERVKAALGARPRPTVPCNNDLLAANFVDDGAKIWVIDYEYSGNNDPCFELGNTATECDLDGDQVEALVTAYFGRRTRHELARVRLQSLVSEYGWALWGAIQAAASPIEADFHTWGESRFEKAATTFTSPLFERLLEEIGRDD</sequence>
<feature type="domain" description="Aminoglycoside phosphotransferase" evidence="1">
    <location>
        <begin position="25"/>
        <end position="241"/>
    </location>
</feature>
<evidence type="ECO:0000259" key="1">
    <source>
        <dbReference type="Pfam" id="PF01636"/>
    </source>
</evidence>
<dbReference type="RefSeq" id="WP_344154885.1">
    <property type="nucleotide sequence ID" value="NZ_BAAAQR010000011.1"/>
</dbReference>
<dbReference type="SUPFAM" id="SSF56112">
    <property type="entry name" value="Protein kinase-like (PK-like)"/>
    <property type="match status" value="1"/>
</dbReference>
<comment type="caution">
    <text evidence="2">The sequence shown here is derived from an EMBL/GenBank/DDBJ whole genome shotgun (WGS) entry which is preliminary data.</text>
</comment>
<dbReference type="CDD" id="cd05151">
    <property type="entry name" value="ChoK-like"/>
    <property type="match status" value="1"/>
</dbReference>
<dbReference type="PANTHER" id="PTHR22603:SF66">
    <property type="entry name" value="ETHANOLAMINE KINASE"/>
    <property type="match status" value="1"/>
</dbReference>
<protein>
    <recommendedName>
        <fullName evidence="1">Aminoglycoside phosphotransferase domain-containing protein</fullName>
    </recommendedName>
</protein>
<evidence type="ECO:0000313" key="2">
    <source>
        <dbReference type="EMBL" id="GAA2151515.1"/>
    </source>
</evidence>
<keyword evidence="3" id="KW-1185">Reference proteome</keyword>
<dbReference type="Gene3D" id="3.30.200.20">
    <property type="entry name" value="Phosphorylase Kinase, domain 1"/>
    <property type="match status" value="1"/>
</dbReference>
<accession>A0ABN3A1H4</accession>
<organism evidence="2 3">
    <name type="scientific">Nocardioides koreensis</name>
    <dbReference type="NCBI Taxonomy" id="433651"/>
    <lineage>
        <taxon>Bacteria</taxon>
        <taxon>Bacillati</taxon>
        <taxon>Actinomycetota</taxon>
        <taxon>Actinomycetes</taxon>
        <taxon>Propionibacteriales</taxon>
        <taxon>Nocardioidaceae</taxon>
        <taxon>Nocardioides</taxon>
    </lineage>
</organism>
<name>A0ABN3A1H4_9ACTN</name>
<reference evidence="2 3" key="1">
    <citation type="journal article" date="2019" name="Int. J. Syst. Evol. Microbiol.">
        <title>The Global Catalogue of Microorganisms (GCM) 10K type strain sequencing project: providing services to taxonomists for standard genome sequencing and annotation.</title>
        <authorList>
            <consortium name="The Broad Institute Genomics Platform"/>
            <consortium name="The Broad Institute Genome Sequencing Center for Infectious Disease"/>
            <person name="Wu L."/>
            <person name="Ma J."/>
        </authorList>
    </citation>
    <scope>NUCLEOTIDE SEQUENCE [LARGE SCALE GENOMIC DNA]</scope>
    <source>
        <strain evidence="2 3">JCM 16022</strain>
    </source>
</reference>
<proteinExistence type="predicted"/>
<dbReference type="InterPro" id="IPR002575">
    <property type="entry name" value="Aminoglycoside_PTrfase"/>
</dbReference>
<dbReference type="Pfam" id="PF01636">
    <property type="entry name" value="APH"/>
    <property type="match status" value="1"/>
</dbReference>
<dbReference type="PANTHER" id="PTHR22603">
    <property type="entry name" value="CHOLINE/ETHANOALAMINE KINASE"/>
    <property type="match status" value="1"/>
</dbReference>
<dbReference type="Gene3D" id="3.90.1200.10">
    <property type="match status" value="1"/>
</dbReference>
<evidence type="ECO:0000313" key="3">
    <source>
        <dbReference type="Proteomes" id="UP001501771"/>
    </source>
</evidence>